<dbReference type="GO" id="GO:0007018">
    <property type="term" value="P:microtubule-based movement"/>
    <property type="evidence" value="ECO:0007669"/>
    <property type="project" value="InterPro"/>
</dbReference>
<feature type="compositionally biased region" description="Acidic residues" evidence="2">
    <location>
        <begin position="518"/>
        <end position="527"/>
    </location>
</feature>
<evidence type="ECO:0000259" key="3">
    <source>
        <dbReference type="PROSITE" id="PS50067"/>
    </source>
</evidence>
<dbReference type="SUPFAM" id="SSF52540">
    <property type="entry name" value="P-loop containing nucleoside triphosphate hydrolases"/>
    <property type="match status" value="1"/>
</dbReference>
<comment type="similarity">
    <text evidence="1">Belongs to the TRAFAC class myosin-kinesin ATPase superfamily. Kinesin family.</text>
</comment>
<evidence type="ECO:0000313" key="5">
    <source>
        <dbReference type="Proteomes" id="UP000186817"/>
    </source>
</evidence>
<feature type="region of interest" description="Disordered" evidence="2">
    <location>
        <begin position="487"/>
        <end position="527"/>
    </location>
</feature>
<dbReference type="InterPro" id="IPR001752">
    <property type="entry name" value="Kinesin_motor_dom"/>
</dbReference>
<dbReference type="Pfam" id="PF00225">
    <property type="entry name" value="Kinesin"/>
    <property type="match status" value="1"/>
</dbReference>
<dbReference type="Gene3D" id="3.40.850.10">
    <property type="entry name" value="Kinesin motor domain"/>
    <property type="match status" value="1"/>
</dbReference>
<evidence type="ECO:0000313" key="4">
    <source>
        <dbReference type="EMBL" id="OLP84760.1"/>
    </source>
</evidence>
<dbReference type="EMBL" id="LSRX01001020">
    <property type="protein sequence ID" value="OLP84760.1"/>
    <property type="molecule type" value="Genomic_DNA"/>
</dbReference>
<keyword evidence="1" id="KW-0547">Nucleotide-binding</keyword>
<reference evidence="4 5" key="1">
    <citation type="submission" date="2016-02" db="EMBL/GenBank/DDBJ databases">
        <title>Genome analysis of coral dinoflagellate symbionts highlights evolutionary adaptations to a symbiotic lifestyle.</title>
        <authorList>
            <person name="Aranda M."/>
            <person name="Li Y."/>
            <person name="Liew Y.J."/>
            <person name="Baumgarten S."/>
            <person name="Simakov O."/>
            <person name="Wilson M."/>
            <person name="Piel J."/>
            <person name="Ashoor H."/>
            <person name="Bougouffa S."/>
            <person name="Bajic V.B."/>
            <person name="Ryu T."/>
            <person name="Ravasi T."/>
            <person name="Bayer T."/>
            <person name="Micklem G."/>
            <person name="Kim H."/>
            <person name="Bhak J."/>
            <person name="Lajeunesse T.C."/>
            <person name="Voolstra C.R."/>
        </authorList>
    </citation>
    <scope>NUCLEOTIDE SEQUENCE [LARGE SCALE GENOMIC DNA]</scope>
    <source>
        <strain evidence="4 5">CCMP2467</strain>
    </source>
</reference>
<dbReference type="GO" id="GO:0008017">
    <property type="term" value="F:microtubule binding"/>
    <property type="evidence" value="ECO:0007669"/>
    <property type="project" value="InterPro"/>
</dbReference>
<name>A0A1Q9CPB3_SYMMI</name>
<keyword evidence="5" id="KW-1185">Reference proteome</keyword>
<dbReference type="PANTHER" id="PTHR47117">
    <property type="entry name" value="STAR-RELATED LIPID TRANSFER PROTEIN 9"/>
    <property type="match status" value="1"/>
</dbReference>
<dbReference type="Proteomes" id="UP000186817">
    <property type="component" value="Unassembled WGS sequence"/>
</dbReference>
<dbReference type="GO" id="GO:0005524">
    <property type="term" value="F:ATP binding"/>
    <property type="evidence" value="ECO:0007669"/>
    <property type="project" value="UniProtKB-UniRule"/>
</dbReference>
<dbReference type="SMART" id="SM00129">
    <property type="entry name" value="KISc"/>
    <property type="match status" value="1"/>
</dbReference>
<organism evidence="4 5">
    <name type="scientific">Symbiodinium microadriaticum</name>
    <name type="common">Dinoflagellate</name>
    <name type="synonym">Zooxanthella microadriatica</name>
    <dbReference type="NCBI Taxonomy" id="2951"/>
    <lineage>
        <taxon>Eukaryota</taxon>
        <taxon>Sar</taxon>
        <taxon>Alveolata</taxon>
        <taxon>Dinophyceae</taxon>
        <taxon>Suessiales</taxon>
        <taxon>Symbiodiniaceae</taxon>
        <taxon>Symbiodinium</taxon>
    </lineage>
</organism>
<keyword evidence="1" id="KW-0067">ATP-binding</keyword>
<feature type="domain" description="Kinesin motor" evidence="3">
    <location>
        <begin position="64"/>
        <end position="407"/>
    </location>
</feature>
<comment type="caution">
    <text evidence="4">The sequence shown here is derived from an EMBL/GenBank/DDBJ whole genome shotgun (WGS) entry which is preliminary data.</text>
</comment>
<evidence type="ECO:0000256" key="1">
    <source>
        <dbReference type="PROSITE-ProRule" id="PRU00283"/>
    </source>
</evidence>
<feature type="compositionally biased region" description="Basic and acidic residues" evidence="2">
    <location>
        <begin position="498"/>
        <end position="517"/>
    </location>
</feature>
<accession>A0A1Q9CPB3</accession>
<keyword evidence="1" id="KW-0505">Motor protein</keyword>
<feature type="region of interest" description="Disordered" evidence="2">
    <location>
        <begin position="723"/>
        <end position="745"/>
    </location>
</feature>
<evidence type="ECO:0000256" key="2">
    <source>
        <dbReference type="SAM" id="MobiDB-lite"/>
    </source>
</evidence>
<sequence>MGCRPWLLKGKRHLFPPTESMVQITVRLPDAMKSGGLSKLQSAVSQVKQVNALKGDAALEDSPTIKVCVRVRPFIKEEVEGQRSGGECKLCVEMPTETSVRMWNPEEIEEDMRGFEFDRCYWSHSSDNPLYATQETLQKELGETMLEHAMNGFNNCIFAYGQTGSGKSYSVLGGKGEERGLLPRVVEGLFDHFEKLPEGATYKTLVAFMEIYNEQIRDLLAPATDSENKKLEVKQHPVLGTIVPGLTEAAVASCEEVLNLVDYGTQMRHVSAAAMNATSSRSHCIFTFKTSLTEPDQPSKVSQTHLVDLAGSERAGRTKATGDRLKEGAAINQSLSTLARVISELAKSSKTKKKPNPPFRESKLTYILKESLCGNSKTVMMAAISPNFLDFDETLSTLKFAQSVKQVQTKAVQNAVNMSSVEAQLRAELNALKSQLKMYEDGSPTSSANVSSEELVFLKRRLEEQEQFCAYYGKDWDSLLAEERERMDTRRTSLHPSKLGDRVKKSPSDKRQDHSSDEDADMEEDQESITCSLLELGKPPDVLPPGGRPSLCAPIRSSLAVVGPMAQSLLREGARPRAENLNRRLLELSQLAEETQELLNRENGGEMSIQVLVVVDPLDEETFEAGLVVQAASSKSLPSSWAWPRNESSEASETGERKVDWCSATELKKRLNWLKSNVSNSTRSAEETWLAAARATSGYDALEALQKDNAAMVAKIAELESRLREAEGPRRAEKEGPKLRSQKARDAVKAIAASFETALGAIDSAQLTLQKVNSTSV</sequence>
<dbReference type="InterPro" id="IPR027417">
    <property type="entry name" value="P-loop_NTPase"/>
</dbReference>
<gene>
    <name evidence="4" type="primary">kif1</name>
    <name evidence="4" type="ORF">AK812_SmicGene34332</name>
</gene>
<protein>
    <submittedName>
        <fullName evidence="4">Kinesin-related protein 1</fullName>
    </submittedName>
</protein>
<dbReference type="AlphaFoldDB" id="A0A1Q9CPB3"/>
<dbReference type="OrthoDB" id="3176171at2759"/>
<dbReference type="GO" id="GO:0003777">
    <property type="term" value="F:microtubule motor activity"/>
    <property type="evidence" value="ECO:0007669"/>
    <property type="project" value="InterPro"/>
</dbReference>
<proteinExistence type="inferred from homology"/>
<dbReference type="PRINTS" id="PR00380">
    <property type="entry name" value="KINESINHEAVY"/>
</dbReference>
<dbReference type="PROSITE" id="PS50067">
    <property type="entry name" value="KINESIN_MOTOR_2"/>
    <property type="match status" value="1"/>
</dbReference>
<dbReference type="InterPro" id="IPR036961">
    <property type="entry name" value="Kinesin_motor_dom_sf"/>
</dbReference>
<feature type="binding site" evidence="1">
    <location>
        <begin position="161"/>
        <end position="168"/>
    </location>
    <ligand>
        <name>ATP</name>
        <dbReference type="ChEBI" id="CHEBI:30616"/>
    </ligand>
</feature>